<feature type="transmembrane region" description="Helical" evidence="1">
    <location>
        <begin position="34"/>
        <end position="52"/>
    </location>
</feature>
<feature type="transmembrane region" description="Helical" evidence="1">
    <location>
        <begin position="12"/>
        <end position="28"/>
    </location>
</feature>
<evidence type="ECO:0000256" key="1">
    <source>
        <dbReference type="SAM" id="Phobius"/>
    </source>
</evidence>
<reference evidence="2 3" key="1">
    <citation type="submission" date="2019-09" db="EMBL/GenBank/DDBJ databases">
        <title>Draft genome of the ectomycorrhizal ascomycete Sphaerosporella brunnea.</title>
        <authorList>
            <consortium name="DOE Joint Genome Institute"/>
            <person name="Benucci G.M."/>
            <person name="Marozzi G."/>
            <person name="Antonielli L."/>
            <person name="Sanchez S."/>
            <person name="Marco P."/>
            <person name="Wang X."/>
            <person name="Falini L.B."/>
            <person name="Barry K."/>
            <person name="Haridas S."/>
            <person name="Lipzen A."/>
            <person name="Labutti K."/>
            <person name="Grigoriev I.V."/>
            <person name="Murat C."/>
            <person name="Martin F."/>
            <person name="Albertini E."/>
            <person name="Donnini D."/>
            <person name="Bonito G."/>
        </authorList>
    </citation>
    <scope>NUCLEOTIDE SEQUENCE [LARGE SCALE GENOMIC DNA]</scope>
    <source>
        <strain evidence="2 3">Sb_GMNB300</strain>
    </source>
</reference>
<evidence type="ECO:0000313" key="3">
    <source>
        <dbReference type="Proteomes" id="UP000326924"/>
    </source>
</evidence>
<accession>A0A5J5ELS2</accession>
<comment type="caution">
    <text evidence="2">The sequence shown here is derived from an EMBL/GenBank/DDBJ whole genome shotgun (WGS) entry which is preliminary data.</text>
</comment>
<keyword evidence="3" id="KW-1185">Reference proteome</keyword>
<organism evidence="2 3">
    <name type="scientific">Sphaerosporella brunnea</name>
    <dbReference type="NCBI Taxonomy" id="1250544"/>
    <lineage>
        <taxon>Eukaryota</taxon>
        <taxon>Fungi</taxon>
        <taxon>Dikarya</taxon>
        <taxon>Ascomycota</taxon>
        <taxon>Pezizomycotina</taxon>
        <taxon>Pezizomycetes</taxon>
        <taxon>Pezizales</taxon>
        <taxon>Pyronemataceae</taxon>
        <taxon>Sphaerosporella</taxon>
    </lineage>
</organism>
<dbReference type="InParanoid" id="A0A5J5ELS2"/>
<evidence type="ECO:0000313" key="2">
    <source>
        <dbReference type="EMBL" id="KAA8895976.1"/>
    </source>
</evidence>
<dbReference type="Proteomes" id="UP000326924">
    <property type="component" value="Unassembled WGS sequence"/>
</dbReference>
<dbReference type="EMBL" id="VXIS01000232">
    <property type="protein sequence ID" value="KAA8895976.1"/>
    <property type="molecule type" value="Genomic_DNA"/>
</dbReference>
<name>A0A5J5ELS2_9PEZI</name>
<proteinExistence type="predicted"/>
<keyword evidence="1" id="KW-0472">Membrane</keyword>
<gene>
    <name evidence="2" type="ORF">FN846DRAFT_967037</name>
</gene>
<keyword evidence="1" id="KW-1133">Transmembrane helix</keyword>
<keyword evidence="1" id="KW-0812">Transmembrane</keyword>
<dbReference type="AlphaFoldDB" id="A0A5J5ELS2"/>
<protein>
    <submittedName>
        <fullName evidence="2">Uncharacterized protein</fullName>
    </submittedName>
</protein>
<sequence>MAELIIPSLGPIISYITSCRFVFFFPFTDNIPTGVYFFYFSKFASGGIAFFVQNYVRRQAFVIGSPPPSTAGWHRG</sequence>